<comment type="caution">
    <text evidence="8">The sequence shown here is derived from an EMBL/GenBank/DDBJ whole genome shotgun (WGS) entry which is preliminary data.</text>
</comment>
<gene>
    <name evidence="8" type="ORF">NBM05_07690</name>
</gene>
<dbReference type="PROSITE" id="PS51480">
    <property type="entry name" value="DHAL"/>
    <property type="match status" value="1"/>
</dbReference>
<dbReference type="PANTHER" id="PTHR28629:SF4">
    <property type="entry name" value="TRIOKINASE_FMN CYCLASE"/>
    <property type="match status" value="1"/>
</dbReference>
<feature type="domain" description="DhaL" evidence="6">
    <location>
        <begin position="379"/>
        <end position="555"/>
    </location>
</feature>
<evidence type="ECO:0000256" key="4">
    <source>
        <dbReference type="ARBA" id="ARBA00022840"/>
    </source>
</evidence>
<dbReference type="InterPro" id="IPR004007">
    <property type="entry name" value="DhaL_dom"/>
</dbReference>
<evidence type="ECO:0000259" key="6">
    <source>
        <dbReference type="PROSITE" id="PS51480"/>
    </source>
</evidence>
<dbReference type="GO" id="GO:0019563">
    <property type="term" value="P:glycerol catabolic process"/>
    <property type="evidence" value="ECO:0007669"/>
    <property type="project" value="TreeGrafter"/>
</dbReference>
<dbReference type="InterPro" id="IPR036117">
    <property type="entry name" value="DhaL_dom_sf"/>
</dbReference>
<dbReference type="RefSeq" id="WP_254166308.1">
    <property type="nucleotide sequence ID" value="NZ_JANAFB010000015.1"/>
</dbReference>
<dbReference type="GO" id="GO:0005524">
    <property type="term" value="F:ATP binding"/>
    <property type="evidence" value="ECO:0007669"/>
    <property type="project" value="UniProtKB-KW"/>
</dbReference>
<sequence>MTTPFSPDQAPHAAALRGLALSAGGGIGYSTDPVFAWNRRPAEGRRVWLVSGGGSGHEPMHAGFLGEGGIDVAVPGEVFTSPHNGQVVAAVEHVAEPGAEVLLIVKNYTGDVINFAIARERLEAKGYRVGTLVVDDDLGSEGAEVGRRGTGATVVLEKVLGAAADAGQGLEELLELGRRVGARTRSLAVARAAHTRPGGGEGFAVESGSLEYGVGIHGETAAETIADPGVGSLVDRMVGELLGALGHDDAADGTGYVVMVNGLGGVSNLELSHVAAEAAEALRARGAGLASLAAGTFISALDMRGFSLTLTAADDAAWLGYWTAPHATPGLPHPRAAEEPVGADVAGSDAAVSDAAGSDASAGPSGAPGRDAGTGARGGASSPWLDALAERFEGHRAALDALDQRSGDGDMGTNIAHGVRRASERGAEGPDRELEALAGAFLDEVGGSSGPLFGLVLSEFARAERRGEGLRRGLEAVQRAGGARPGDRTMLDALAPAAEHEDLDAAAVRAAVEGAEATKDLRGRRGRASYLGDRVLGSPDPGAVAMALMLQAVAEHDGVDLAGVDAAMLLG</sequence>
<dbReference type="GO" id="GO:0047324">
    <property type="term" value="F:phosphoenolpyruvate-glycerone phosphotransferase activity"/>
    <property type="evidence" value="ECO:0007669"/>
    <property type="project" value="UniProtKB-EC"/>
</dbReference>
<dbReference type="InterPro" id="IPR050861">
    <property type="entry name" value="Dihydroxyacetone_Kinase"/>
</dbReference>
<feature type="compositionally biased region" description="Low complexity" evidence="5">
    <location>
        <begin position="340"/>
        <end position="374"/>
    </location>
</feature>
<keyword evidence="1 8" id="KW-0808">Transferase</keyword>
<feature type="domain" description="DhaK" evidence="7">
    <location>
        <begin position="7"/>
        <end position="331"/>
    </location>
</feature>
<dbReference type="PANTHER" id="PTHR28629">
    <property type="entry name" value="TRIOKINASE/FMN CYCLASE"/>
    <property type="match status" value="1"/>
</dbReference>
<dbReference type="GO" id="GO:0005829">
    <property type="term" value="C:cytosol"/>
    <property type="evidence" value="ECO:0007669"/>
    <property type="project" value="TreeGrafter"/>
</dbReference>
<keyword evidence="4" id="KW-0067">ATP-binding</keyword>
<dbReference type="Pfam" id="PF02734">
    <property type="entry name" value="Dak2"/>
    <property type="match status" value="1"/>
</dbReference>
<dbReference type="EMBL" id="JANAFB010000015">
    <property type="protein sequence ID" value="MCP3425890.1"/>
    <property type="molecule type" value="Genomic_DNA"/>
</dbReference>
<dbReference type="InterPro" id="IPR004006">
    <property type="entry name" value="DhaK_dom"/>
</dbReference>
<dbReference type="EC" id="2.7.1.121" evidence="8"/>
<evidence type="ECO:0000256" key="1">
    <source>
        <dbReference type="ARBA" id="ARBA00022679"/>
    </source>
</evidence>
<dbReference type="Gene3D" id="1.25.40.340">
    <property type="match status" value="1"/>
</dbReference>
<accession>A0A9X2KID3</accession>
<reference evidence="8" key="1">
    <citation type="submission" date="2022-06" db="EMBL/GenBank/DDBJ databases">
        <title>Rothia sp. isolated from sandalwood seedling.</title>
        <authorList>
            <person name="Tuikhar N."/>
            <person name="Kirdat K."/>
            <person name="Thorat V."/>
            <person name="Swetha P."/>
            <person name="Padma S."/>
            <person name="Sundararaj R."/>
            <person name="Yadav A."/>
        </authorList>
    </citation>
    <scope>NUCLEOTIDE SEQUENCE</scope>
    <source>
        <strain evidence="8">AR01</strain>
    </source>
</reference>
<keyword evidence="9" id="KW-1185">Reference proteome</keyword>
<keyword evidence="3 8" id="KW-0418">Kinase</keyword>
<dbReference type="GO" id="GO:0004371">
    <property type="term" value="F:glycerone kinase activity"/>
    <property type="evidence" value="ECO:0007669"/>
    <property type="project" value="InterPro"/>
</dbReference>
<dbReference type="SMART" id="SM01120">
    <property type="entry name" value="Dak2"/>
    <property type="match status" value="1"/>
</dbReference>
<dbReference type="Gene3D" id="3.30.1180.20">
    <property type="entry name" value="Dihydroxyacetone kinase, domain 2"/>
    <property type="match status" value="1"/>
</dbReference>
<dbReference type="AlphaFoldDB" id="A0A9X2KID3"/>
<dbReference type="SUPFAM" id="SSF82549">
    <property type="entry name" value="DAK1/DegV-like"/>
    <property type="match status" value="1"/>
</dbReference>
<evidence type="ECO:0000313" key="9">
    <source>
        <dbReference type="Proteomes" id="UP001139502"/>
    </source>
</evidence>
<dbReference type="SUPFAM" id="SSF101473">
    <property type="entry name" value="DhaL-like"/>
    <property type="match status" value="1"/>
</dbReference>
<protein>
    <submittedName>
        <fullName evidence="8">Dihydroxyacetone kinase subunit DhaK</fullName>
        <ecNumber evidence="8">2.7.1.121</ecNumber>
    </submittedName>
</protein>
<feature type="region of interest" description="Disordered" evidence="5">
    <location>
        <begin position="330"/>
        <end position="381"/>
    </location>
</feature>
<evidence type="ECO:0000313" key="8">
    <source>
        <dbReference type="EMBL" id="MCP3425890.1"/>
    </source>
</evidence>
<organism evidence="8 9">
    <name type="scientific">Rothia santali</name>
    <dbReference type="NCBI Taxonomy" id="2949643"/>
    <lineage>
        <taxon>Bacteria</taxon>
        <taxon>Bacillati</taxon>
        <taxon>Actinomycetota</taxon>
        <taxon>Actinomycetes</taxon>
        <taxon>Micrococcales</taxon>
        <taxon>Micrococcaceae</taxon>
        <taxon>Rothia</taxon>
    </lineage>
</organism>
<dbReference type="PROSITE" id="PS51481">
    <property type="entry name" value="DHAK"/>
    <property type="match status" value="1"/>
</dbReference>
<evidence type="ECO:0000256" key="2">
    <source>
        <dbReference type="ARBA" id="ARBA00022741"/>
    </source>
</evidence>
<dbReference type="FunFam" id="3.40.50.10440:FF:000001">
    <property type="entry name" value="Dihydroxyacetone kinase, DhaK subunit"/>
    <property type="match status" value="1"/>
</dbReference>
<name>A0A9X2KID3_9MICC</name>
<dbReference type="Proteomes" id="UP001139502">
    <property type="component" value="Unassembled WGS sequence"/>
</dbReference>
<dbReference type="Gene3D" id="3.40.50.10440">
    <property type="entry name" value="Dihydroxyacetone kinase, domain 1"/>
    <property type="match status" value="1"/>
</dbReference>
<proteinExistence type="predicted"/>
<dbReference type="Pfam" id="PF02733">
    <property type="entry name" value="Dak1"/>
    <property type="match status" value="1"/>
</dbReference>
<evidence type="ECO:0000259" key="7">
    <source>
        <dbReference type="PROSITE" id="PS51481"/>
    </source>
</evidence>
<evidence type="ECO:0000256" key="5">
    <source>
        <dbReference type="SAM" id="MobiDB-lite"/>
    </source>
</evidence>
<keyword evidence="2" id="KW-0547">Nucleotide-binding</keyword>
<evidence type="ECO:0000256" key="3">
    <source>
        <dbReference type="ARBA" id="ARBA00022777"/>
    </source>
</evidence>